<feature type="region of interest" description="Disordered" evidence="1">
    <location>
        <begin position="1"/>
        <end position="97"/>
    </location>
</feature>
<feature type="compositionally biased region" description="Gly residues" evidence="1">
    <location>
        <begin position="1"/>
        <end position="12"/>
    </location>
</feature>
<keyword evidence="3" id="KW-1185">Reference proteome</keyword>
<evidence type="ECO:0000313" key="2">
    <source>
        <dbReference type="EMBL" id="KAJ1083747.1"/>
    </source>
</evidence>
<reference evidence="2" key="1">
    <citation type="journal article" date="2022" name="bioRxiv">
        <title>Sequencing and chromosome-scale assembly of the giantPleurodeles waltlgenome.</title>
        <authorList>
            <person name="Brown T."/>
            <person name="Elewa A."/>
            <person name="Iarovenko S."/>
            <person name="Subramanian E."/>
            <person name="Araus A.J."/>
            <person name="Petzold A."/>
            <person name="Susuki M."/>
            <person name="Suzuki K.-i.T."/>
            <person name="Hayashi T."/>
            <person name="Toyoda A."/>
            <person name="Oliveira C."/>
            <person name="Osipova E."/>
            <person name="Leigh N.D."/>
            <person name="Simon A."/>
            <person name="Yun M.H."/>
        </authorList>
    </citation>
    <scope>NUCLEOTIDE SEQUENCE</scope>
    <source>
        <strain evidence="2">20211129_DDA</strain>
        <tissue evidence="2">Liver</tissue>
    </source>
</reference>
<evidence type="ECO:0000256" key="1">
    <source>
        <dbReference type="SAM" id="MobiDB-lite"/>
    </source>
</evidence>
<feature type="compositionally biased region" description="Basic and acidic residues" evidence="1">
    <location>
        <begin position="77"/>
        <end position="97"/>
    </location>
</feature>
<dbReference type="EMBL" id="JANPWB010000016">
    <property type="protein sequence ID" value="KAJ1083747.1"/>
    <property type="molecule type" value="Genomic_DNA"/>
</dbReference>
<comment type="caution">
    <text evidence="2">The sequence shown here is derived from an EMBL/GenBank/DDBJ whole genome shotgun (WGS) entry which is preliminary data.</text>
</comment>
<sequence length="154" mass="17127">MSLGPAGPGGTFGVRLADPEVSSWHQQDKDTSGMAGPLTARSNQEAARPREQRSCQEPTMRVRPTTTPTETTSADCRALEREPRRQQHVEASHAVGERGLPRLWKRLHCHPSSSAEQDQKNAQLQSPCSGVKMLVLQGRLDTRHFYFSRASRIL</sequence>
<organism evidence="2 3">
    <name type="scientific">Pleurodeles waltl</name>
    <name type="common">Iberian ribbed newt</name>
    <dbReference type="NCBI Taxonomy" id="8319"/>
    <lineage>
        <taxon>Eukaryota</taxon>
        <taxon>Metazoa</taxon>
        <taxon>Chordata</taxon>
        <taxon>Craniata</taxon>
        <taxon>Vertebrata</taxon>
        <taxon>Euteleostomi</taxon>
        <taxon>Amphibia</taxon>
        <taxon>Batrachia</taxon>
        <taxon>Caudata</taxon>
        <taxon>Salamandroidea</taxon>
        <taxon>Salamandridae</taxon>
        <taxon>Pleurodelinae</taxon>
        <taxon>Pleurodeles</taxon>
    </lineage>
</organism>
<dbReference type="AlphaFoldDB" id="A0AAV7KZT3"/>
<evidence type="ECO:0000313" key="3">
    <source>
        <dbReference type="Proteomes" id="UP001066276"/>
    </source>
</evidence>
<protein>
    <submittedName>
        <fullName evidence="2">Uncharacterized protein</fullName>
    </submittedName>
</protein>
<dbReference type="Proteomes" id="UP001066276">
    <property type="component" value="Chromosome 12"/>
</dbReference>
<gene>
    <name evidence="2" type="ORF">NDU88_003902</name>
</gene>
<feature type="compositionally biased region" description="Low complexity" evidence="1">
    <location>
        <begin position="57"/>
        <end position="72"/>
    </location>
</feature>
<accession>A0AAV7KZT3</accession>
<proteinExistence type="predicted"/>
<name>A0AAV7KZT3_PLEWA</name>